<reference evidence="4 5" key="1">
    <citation type="submission" date="2015-07" db="EMBL/GenBank/DDBJ databases">
        <authorList>
            <person name="Noorani M."/>
        </authorList>
    </citation>
    <scope>NUCLEOTIDE SEQUENCE [LARGE SCALE GENOMIC DNA]</scope>
    <source>
        <strain evidence="4 5">KCTC 42284</strain>
    </source>
</reference>
<sequence>MNDSFIYLFFRRMRTPLIVLIAAYAIATVGFTLMPGVDDQGNPWRLSLFEAFYIVSYTGSTIGFGEVPYPFSPAQRLWTMVSIYLTVIAWLFSIGTIVSLIQDPAFRAMMRRARFQRAIRGLNQPYYLVCGYGDTGRALTRALTAQRHPVVVLDTNPDKIDHLVVEAHGVDVAPFRMDARLPENLIQAGLRSRWCLGVFAVTGDDQANLKIAISARLLNQRCIVQARADDHGVAENMRSFHTHQVVNVVDEYVRRLELVLTKPAMFALYQWMNSGPEALRPAPIELPRGPWLVCGHGTLGQALAKRMIELGYEVRVLAESSRDGTLPEGAIDGPPTQAETLEAGGVREAAGLLATTEDDADNLSILITARALNPALWIGVVENGLSSQELMRAAHPDLLAQPSVVIAGLMLSRTRSPLVLDFFDQLLEQSDEMAWDLYRRLSDHSPDRPPEFMSLRISDRRSPAVAAHIAAGRAVRLGELLRDGSRWPQALPVEPLLLRRSQQDLLYPDPEIELALGDQLLLAGRPGCAARVESALASDLQLGYLLSGRDELGSWPLHRKRR</sequence>
<dbReference type="SUPFAM" id="SSF81324">
    <property type="entry name" value="Voltage-gated potassium channels"/>
    <property type="match status" value="1"/>
</dbReference>
<organism evidence="4 5">
    <name type="scientific">Wenzhouxiangella marina</name>
    <dbReference type="NCBI Taxonomy" id="1579979"/>
    <lineage>
        <taxon>Bacteria</taxon>
        <taxon>Pseudomonadati</taxon>
        <taxon>Pseudomonadota</taxon>
        <taxon>Gammaproteobacteria</taxon>
        <taxon>Chromatiales</taxon>
        <taxon>Wenzhouxiangellaceae</taxon>
        <taxon>Wenzhouxiangella</taxon>
    </lineage>
</organism>
<feature type="domain" description="Potassium channel" evidence="3">
    <location>
        <begin position="19"/>
        <end position="102"/>
    </location>
</feature>
<feature type="domain" description="RCK N-terminal" evidence="2">
    <location>
        <begin position="127"/>
        <end position="247"/>
    </location>
</feature>
<dbReference type="GO" id="GO:0006813">
    <property type="term" value="P:potassium ion transport"/>
    <property type="evidence" value="ECO:0007669"/>
    <property type="project" value="InterPro"/>
</dbReference>
<dbReference type="KEGG" id="wma:WM2015_43"/>
<feature type="domain" description="RCK N-terminal" evidence="2">
    <location>
        <begin position="292"/>
        <end position="393"/>
    </location>
</feature>
<dbReference type="Pfam" id="PF02254">
    <property type="entry name" value="TrkA_N"/>
    <property type="match status" value="2"/>
</dbReference>
<dbReference type="InterPro" id="IPR036291">
    <property type="entry name" value="NAD(P)-bd_dom_sf"/>
</dbReference>
<dbReference type="PATRIC" id="fig|1579979.3.peg.44"/>
<comment type="subcellular location">
    <subcellularLocation>
        <location evidence="1">Cell membrane</location>
        <topology evidence="1">Multi-pass membrane protein</topology>
    </subcellularLocation>
</comment>
<dbReference type="GO" id="GO:0005886">
    <property type="term" value="C:plasma membrane"/>
    <property type="evidence" value="ECO:0007669"/>
    <property type="project" value="UniProtKB-SubCell"/>
</dbReference>
<protein>
    <submittedName>
        <fullName evidence="4">TrkA domain-containing protein</fullName>
    </submittedName>
</protein>
<dbReference type="Proteomes" id="UP000066624">
    <property type="component" value="Chromosome"/>
</dbReference>
<dbReference type="SUPFAM" id="SSF51735">
    <property type="entry name" value="NAD(P)-binding Rossmann-fold domains"/>
    <property type="match status" value="2"/>
</dbReference>
<dbReference type="Pfam" id="PF07885">
    <property type="entry name" value="Ion_trans_2"/>
    <property type="match status" value="1"/>
</dbReference>
<evidence type="ECO:0000313" key="4">
    <source>
        <dbReference type="EMBL" id="AKS40434.1"/>
    </source>
</evidence>
<dbReference type="PANTHER" id="PTHR43833">
    <property type="entry name" value="POTASSIUM CHANNEL PROTEIN 2-RELATED-RELATED"/>
    <property type="match status" value="1"/>
</dbReference>
<gene>
    <name evidence="4" type="ORF">WM2015_43</name>
</gene>
<dbReference type="RefSeq" id="WP_049724152.1">
    <property type="nucleotide sequence ID" value="NZ_CP012154.1"/>
</dbReference>
<dbReference type="STRING" id="1579979.WM2015_43"/>
<dbReference type="Gene3D" id="3.40.50.720">
    <property type="entry name" value="NAD(P)-binding Rossmann-like Domain"/>
    <property type="match status" value="2"/>
</dbReference>
<keyword evidence="5" id="KW-1185">Reference proteome</keyword>
<accession>A0A0K0XRU4</accession>
<dbReference type="AlphaFoldDB" id="A0A0K0XRU4"/>
<dbReference type="InterPro" id="IPR050721">
    <property type="entry name" value="Trk_Ktr_HKT_K-transport"/>
</dbReference>
<evidence type="ECO:0000313" key="5">
    <source>
        <dbReference type="Proteomes" id="UP000066624"/>
    </source>
</evidence>
<name>A0A0K0XRU4_9GAMM</name>
<dbReference type="EMBL" id="CP012154">
    <property type="protein sequence ID" value="AKS40434.1"/>
    <property type="molecule type" value="Genomic_DNA"/>
</dbReference>
<dbReference type="InterPro" id="IPR003148">
    <property type="entry name" value="RCK_N"/>
</dbReference>
<proteinExistence type="predicted"/>
<evidence type="ECO:0000259" key="3">
    <source>
        <dbReference type="Pfam" id="PF07885"/>
    </source>
</evidence>
<dbReference type="OrthoDB" id="9781411at2"/>
<dbReference type="Gene3D" id="1.10.287.70">
    <property type="match status" value="1"/>
</dbReference>
<evidence type="ECO:0000259" key="2">
    <source>
        <dbReference type="Pfam" id="PF02254"/>
    </source>
</evidence>
<evidence type="ECO:0000256" key="1">
    <source>
        <dbReference type="ARBA" id="ARBA00004651"/>
    </source>
</evidence>
<dbReference type="InterPro" id="IPR013099">
    <property type="entry name" value="K_chnl_dom"/>
</dbReference>